<dbReference type="PANTHER" id="PTHR30565:SF9">
    <property type="entry name" value="PROTEIN YCIF"/>
    <property type="match status" value="1"/>
</dbReference>
<evidence type="ECO:0000313" key="1">
    <source>
        <dbReference type="EMBL" id="MBL6448115.1"/>
    </source>
</evidence>
<evidence type="ECO:0000313" key="2">
    <source>
        <dbReference type="Proteomes" id="UP000614216"/>
    </source>
</evidence>
<dbReference type="InterPro" id="IPR047114">
    <property type="entry name" value="YciF"/>
</dbReference>
<dbReference type="PANTHER" id="PTHR30565">
    <property type="entry name" value="PROTEIN YCIF"/>
    <property type="match status" value="1"/>
</dbReference>
<proteinExistence type="predicted"/>
<dbReference type="AlphaFoldDB" id="A0A937KFC8"/>
<accession>A0A937KFC8</accession>
<sequence length="168" mass="19005">MATKLENLKDLFLEQGRELHDAAMQEQKELPEILKDATNQQLKAIIDRQLKMAKTEISYLDEAFKKLRVKGQGEKNLCCESIIKQTKALIKRSKDAEVRDAAIINSIQRLNHNKITGFGSLTSYAREIGQDEIAANLHKALEQEKSIDEDLSDLAEWEVNKKAASVVL</sequence>
<dbReference type="Proteomes" id="UP000614216">
    <property type="component" value="Unassembled WGS sequence"/>
</dbReference>
<reference evidence="1" key="1">
    <citation type="submission" date="2021-01" db="EMBL/GenBank/DDBJ databases">
        <title>Fulvivirga kasyanovii gen. nov., sp nov., a novel member of the phylum Bacteroidetes isolated from seawater in a mussel farm.</title>
        <authorList>
            <person name="Zhao L.-H."/>
            <person name="Wang Z.-J."/>
        </authorList>
    </citation>
    <scope>NUCLEOTIDE SEQUENCE</scope>
    <source>
        <strain evidence="1">29W222</strain>
    </source>
</reference>
<gene>
    <name evidence="1" type="ORF">JMN32_17485</name>
</gene>
<dbReference type="InterPro" id="IPR010287">
    <property type="entry name" value="DUF892_YciF-like"/>
</dbReference>
<protein>
    <submittedName>
        <fullName evidence="1">DUF892 family protein</fullName>
    </submittedName>
</protein>
<comment type="caution">
    <text evidence="1">The sequence shown here is derived from an EMBL/GenBank/DDBJ whole genome shotgun (WGS) entry which is preliminary data.</text>
</comment>
<keyword evidence="2" id="KW-1185">Reference proteome</keyword>
<dbReference type="InterPro" id="IPR009078">
    <property type="entry name" value="Ferritin-like_SF"/>
</dbReference>
<organism evidence="1 2">
    <name type="scientific">Fulvivirga marina</name>
    <dbReference type="NCBI Taxonomy" id="2494733"/>
    <lineage>
        <taxon>Bacteria</taxon>
        <taxon>Pseudomonadati</taxon>
        <taxon>Bacteroidota</taxon>
        <taxon>Cytophagia</taxon>
        <taxon>Cytophagales</taxon>
        <taxon>Fulvivirgaceae</taxon>
        <taxon>Fulvivirga</taxon>
    </lineage>
</organism>
<dbReference type="EMBL" id="JAEUGD010000058">
    <property type="protein sequence ID" value="MBL6448115.1"/>
    <property type="molecule type" value="Genomic_DNA"/>
</dbReference>
<dbReference type="RefSeq" id="WP_202857648.1">
    <property type="nucleotide sequence ID" value="NZ_JAEUGD010000058.1"/>
</dbReference>
<dbReference type="Gene3D" id="1.20.1260.10">
    <property type="match status" value="1"/>
</dbReference>
<dbReference type="SUPFAM" id="SSF47240">
    <property type="entry name" value="Ferritin-like"/>
    <property type="match status" value="1"/>
</dbReference>
<name>A0A937KFC8_9BACT</name>
<dbReference type="InterPro" id="IPR012347">
    <property type="entry name" value="Ferritin-like"/>
</dbReference>
<dbReference type="Pfam" id="PF05974">
    <property type="entry name" value="DUF892"/>
    <property type="match status" value="1"/>
</dbReference>